<evidence type="ECO:0000256" key="3">
    <source>
        <dbReference type="ARBA" id="ARBA00023015"/>
    </source>
</evidence>
<feature type="region of interest" description="Disordered" evidence="7">
    <location>
        <begin position="16"/>
        <end position="87"/>
    </location>
</feature>
<feature type="compositionally biased region" description="Low complexity" evidence="7">
    <location>
        <begin position="744"/>
        <end position="766"/>
    </location>
</feature>
<dbReference type="PANTHER" id="PTHR47540:SF2">
    <property type="entry name" value="ZN(II)2CYS6 TRANSCRIPTION FACTOR (EUROFUNG)"/>
    <property type="match status" value="1"/>
</dbReference>
<name>A0ABR3VBJ6_HUMIN</name>
<gene>
    <name evidence="10" type="ORF">VTJ49DRAFT_2228</name>
</gene>
<feature type="compositionally biased region" description="Polar residues" evidence="7">
    <location>
        <begin position="75"/>
        <end position="86"/>
    </location>
</feature>
<dbReference type="InterPro" id="IPR036864">
    <property type="entry name" value="Zn2-C6_fun-type_DNA-bd_sf"/>
</dbReference>
<comment type="caution">
    <text evidence="10">The sequence shown here is derived from an EMBL/GenBank/DDBJ whole genome shotgun (WGS) entry which is preliminary data.</text>
</comment>
<keyword evidence="4" id="KW-0238">DNA-binding</keyword>
<evidence type="ECO:0000259" key="8">
    <source>
        <dbReference type="SMART" id="SM00066"/>
    </source>
</evidence>
<evidence type="ECO:0000256" key="5">
    <source>
        <dbReference type="ARBA" id="ARBA00023163"/>
    </source>
</evidence>
<evidence type="ECO:0000256" key="2">
    <source>
        <dbReference type="ARBA" id="ARBA00022723"/>
    </source>
</evidence>
<protein>
    <recommendedName>
        <fullName evidence="12">Zn(2)-C6 fungal-type domain-containing protein</fullName>
    </recommendedName>
</protein>
<dbReference type="CDD" id="cd00067">
    <property type="entry name" value="GAL4"/>
    <property type="match status" value="1"/>
</dbReference>
<dbReference type="InterPro" id="IPR051711">
    <property type="entry name" value="Stress_Response_Reg"/>
</dbReference>
<keyword evidence="3" id="KW-0805">Transcription regulation</keyword>
<keyword evidence="2" id="KW-0479">Metal-binding</keyword>
<dbReference type="InterPro" id="IPR007219">
    <property type="entry name" value="XnlR_reg_dom"/>
</dbReference>
<dbReference type="SMART" id="SM00066">
    <property type="entry name" value="GAL4"/>
    <property type="match status" value="1"/>
</dbReference>
<feature type="compositionally biased region" description="Low complexity" evidence="7">
    <location>
        <begin position="773"/>
        <end position="802"/>
    </location>
</feature>
<evidence type="ECO:0000256" key="4">
    <source>
        <dbReference type="ARBA" id="ARBA00023125"/>
    </source>
</evidence>
<dbReference type="PANTHER" id="PTHR47540">
    <property type="entry name" value="THIAMINE REPRESSIBLE GENES REGULATORY PROTEIN THI5"/>
    <property type="match status" value="1"/>
</dbReference>
<evidence type="ECO:0000256" key="1">
    <source>
        <dbReference type="ARBA" id="ARBA00004123"/>
    </source>
</evidence>
<evidence type="ECO:0000256" key="6">
    <source>
        <dbReference type="ARBA" id="ARBA00023242"/>
    </source>
</evidence>
<feature type="region of interest" description="Disordered" evidence="7">
    <location>
        <begin position="834"/>
        <end position="882"/>
    </location>
</feature>
<feature type="compositionally biased region" description="Acidic residues" evidence="7">
    <location>
        <begin position="52"/>
        <end position="73"/>
    </location>
</feature>
<reference evidence="10 11" key="1">
    <citation type="journal article" date="2024" name="Commun. Biol.">
        <title>Comparative genomic analysis of thermophilic fungi reveals convergent evolutionary adaptations and gene losses.</title>
        <authorList>
            <person name="Steindorff A.S."/>
            <person name="Aguilar-Pontes M.V."/>
            <person name="Robinson A.J."/>
            <person name="Andreopoulos B."/>
            <person name="LaButti K."/>
            <person name="Kuo A."/>
            <person name="Mondo S."/>
            <person name="Riley R."/>
            <person name="Otillar R."/>
            <person name="Haridas S."/>
            <person name="Lipzen A."/>
            <person name="Grimwood J."/>
            <person name="Schmutz J."/>
            <person name="Clum A."/>
            <person name="Reid I.D."/>
            <person name="Moisan M.C."/>
            <person name="Butler G."/>
            <person name="Nguyen T.T.M."/>
            <person name="Dewar K."/>
            <person name="Conant G."/>
            <person name="Drula E."/>
            <person name="Henrissat B."/>
            <person name="Hansel C."/>
            <person name="Singer S."/>
            <person name="Hutchinson M.I."/>
            <person name="de Vries R.P."/>
            <person name="Natvig D.O."/>
            <person name="Powell A.J."/>
            <person name="Tsang A."/>
            <person name="Grigoriev I.V."/>
        </authorList>
    </citation>
    <scope>NUCLEOTIDE SEQUENCE [LARGE SCALE GENOMIC DNA]</scope>
    <source>
        <strain evidence="10 11">CBS 620.91</strain>
    </source>
</reference>
<dbReference type="SMART" id="SM00906">
    <property type="entry name" value="Fungal_trans"/>
    <property type="match status" value="1"/>
</dbReference>
<keyword evidence="5" id="KW-0804">Transcription</keyword>
<dbReference type="CDD" id="cd12148">
    <property type="entry name" value="fungal_TF_MHR"/>
    <property type="match status" value="1"/>
</dbReference>
<evidence type="ECO:0000256" key="7">
    <source>
        <dbReference type="SAM" id="MobiDB-lite"/>
    </source>
</evidence>
<keyword evidence="6" id="KW-0539">Nucleus</keyword>
<feature type="compositionally biased region" description="Low complexity" evidence="7">
    <location>
        <begin position="33"/>
        <end position="50"/>
    </location>
</feature>
<dbReference type="InterPro" id="IPR001138">
    <property type="entry name" value="Zn2Cys6_DnaBD"/>
</dbReference>
<dbReference type="SUPFAM" id="SSF57701">
    <property type="entry name" value="Zn2/Cys6 DNA-binding domain"/>
    <property type="match status" value="1"/>
</dbReference>
<dbReference type="Proteomes" id="UP001583172">
    <property type="component" value="Unassembled WGS sequence"/>
</dbReference>
<evidence type="ECO:0008006" key="12">
    <source>
        <dbReference type="Google" id="ProtNLM"/>
    </source>
</evidence>
<comment type="subcellular location">
    <subcellularLocation>
        <location evidence="1">Nucleus</location>
    </subcellularLocation>
</comment>
<evidence type="ECO:0000313" key="10">
    <source>
        <dbReference type="EMBL" id="KAL1838766.1"/>
    </source>
</evidence>
<evidence type="ECO:0000313" key="11">
    <source>
        <dbReference type="Proteomes" id="UP001583172"/>
    </source>
</evidence>
<keyword evidence="11" id="KW-1185">Reference proteome</keyword>
<dbReference type="Pfam" id="PF04082">
    <property type="entry name" value="Fungal_trans"/>
    <property type="match status" value="1"/>
</dbReference>
<feature type="region of interest" description="Disordered" evidence="7">
    <location>
        <begin position="135"/>
        <end position="169"/>
    </location>
</feature>
<organism evidence="10 11">
    <name type="scientific">Humicola insolens</name>
    <name type="common">Soft-rot fungus</name>
    <dbReference type="NCBI Taxonomy" id="85995"/>
    <lineage>
        <taxon>Eukaryota</taxon>
        <taxon>Fungi</taxon>
        <taxon>Dikarya</taxon>
        <taxon>Ascomycota</taxon>
        <taxon>Pezizomycotina</taxon>
        <taxon>Sordariomycetes</taxon>
        <taxon>Sordariomycetidae</taxon>
        <taxon>Sordariales</taxon>
        <taxon>Chaetomiaceae</taxon>
        <taxon>Mycothermus</taxon>
    </lineage>
</organism>
<evidence type="ECO:0000259" key="9">
    <source>
        <dbReference type="SMART" id="SM00906"/>
    </source>
</evidence>
<proteinExistence type="predicted"/>
<feature type="compositionally biased region" description="Low complexity" evidence="7">
    <location>
        <begin position="836"/>
        <end position="857"/>
    </location>
</feature>
<feature type="domain" description="Zn(2)-C6 fungal-type" evidence="8">
    <location>
        <begin position="98"/>
        <end position="139"/>
    </location>
</feature>
<dbReference type="EMBL" id="JAZGSY010000194">
    <property type="protein sequence ID" value="KAL1838766.1"/>
    <property type="molecule type" value="Genomic_DNA"/>
</dbReference>
<sequence>MSWLIPQETATALAAVTTSSASAVPPPPPPVPQSAANPAQAPAPGPAAAADDPMEINDSTEDSASSDDSDVEFDTTPSTSVQQSSLGEIALLSSRKRAKITRSCDQCRKLPCTGFKPCFRCTQNGLVCTYGRRYTRGVSPQPPPQPPGANRTERHYGPKKRLSRRRQREPEACDHCRVHKIPCVGKLPRFRILSHPTDGKPGVQSLPSTAPERRVPEIEPLQYPNRHSDEEIPPLIFLHRAWRRIAVAQNLGFRSTPDDFRGPGQLILASGDLPLSAAHHTLFPHKLEMWHMLQDRFWSGWTETFHFIHRLTAKAWLDTVYRNWSAQQPLETGISHAKATVALMTMALGSMFYHESVLPTREELSWKWLWTISNGDQIFRMTIRLTDNEPGPPVLESVQARLLQAMYLLSTCRISHACYVFGNAVSMLTAIGLHRQRGRNRGLGPEIVLSPEYAKVECEKRTFWSAFIIDRQLSMIMGRPPYFTSDTVSQVLPDPINDEDMGRAGPFRPHKEDCYVEALVEQVKLIKIIEKIQTQVYTLDDKSEDDRLARAVQLGEALEECKQGWPFLMSKVKPSMLQIGYRRQHTMLRLAYWHAQILAYRPFLTAPYPNDPETRRTADMAIYTCLEAARAALSTSLRLARVQAESDNSHFHTLLYLHHITFVAAAAVYVAPHIRERQKLLGGDQPSLFRHSDESMAYLYALAQDATKALVQGTNSYSPARLWAVILKELRQEAAAQIPQNLETSNADCSNTNNAANNETSNNQTAPSIAAGPQQQQPQQQQEQEQQQPQQQVQQSQQDQQQATENRDEPDSASINEQLLEDALRAHWDASINIQTTTTQEPATTTSGTASTSRGRSPGNTTAIPSSAAGAGAAGHCPEVVG</sequence>
<feature type="domain" description="Xylanolytic transcriptional activator regulatory" evidence="9">
    <location>
        <begin position="417"/>
        <end position="499"/>
    </location>
</feature>
<feature type="region of interest" description="Disordered" evidence="7">
    <location>
        <begin position="744"/>
        <end position="812"/>
    </location>
</feature>
<accession>A0ABR3VBJ6</accession>
<feature type="compositionally biased region" description="Basic residues" evidence="7">
    <location>
        <begin position="157"/>
        <end position="167"/>
    </location>
</feature>